<dbReference type="EMBL" id="SPQC01000005">
    <property type="protein sequence ID" value="TFU23711.1"/>
    <property type="molecule type" value="Genomic_DNA"/>
</dbReference>
<dbReference type="Proteomes" id="UP000297951">
    <property type="component" value="Unassembled WGS sequence"/>
</dbReference>
<sequence>MTENHHTPEEPIVTYLSSERDVLALALHLLGYWPEKSIMLLALSDGGAGPLLRVDMPDVSEVAPDDFLTYTFEAFPTHSPTGDPITSVFLLLFADGAASGEVDVSVEKTFLEAAQCYAELAPAHATLHGLNILDVLAVGQQAYWAVNPAEGQLAPAGFLDEILTSPLYSELVAHGSLVASDAHEAQELKNRTALGTEDPDGQERWQVNAEAYSAFYLEEKQEQNSQEACQIAAELELWEQAIDAVTSLLVGSQGSRGLYFGTLADTIRAKVIPDAAGFLIASFDSFATLQLVILQACRTLKDSLAALRALEQGGQALGLNRQTAGDRVLPLPSTLHRYQLDRLSQSEQGVHEQIDSTEDSLKEMAETLFGVDPTPPDWKRLEALWHLAAVLESSATGKAEASLLAAQAWVSWMRGNSTEAFYLLEAIDSTYRDGGSLPLHYLLSISAFPTWLTLPGGAPETYVTKNSR</sequence>
<gene>
    <name evidence="1" type="ORF">E4U03_02120</name>
</gene>
<dbReference type="AlphaFoldDB" id="A0A4Y9F7A0"/>
<organism evidence="1 2">
    <name type="scientific">Rothia nasimurium</name>
    <dbReference type="NCBI Taxonomy" id="85336"/>
    <lineage>
        <taxon>Bacteria</taxon>
        <taxon>Bacillati</taxon>
        <taxon>Actinomycetota</taxon>
        <taxon>Actinomycetes</taxon>
        <taxon>Micrococcales</taxon>
        <taxon>Micrococcaceae</taxon>
        <taxon>Rothia</taxon>
    </lineage>
</organism>
<dbReference type="InterPro" id="IPR025447">
    <property type="entry name" value="DUF4192"/>
</dbReference>
<protein>
    <submittedName>
        <fullName evidence="1">DUF4192 family protein</fullName>
    </submittedName>
</protein>
<dbReference type="RefSeq" id="WP_135011340.1">
    <property type="nucleotide sequence ID" value="NZ_JADGLK010000005.1"/>
</dbReference>
<reference evidence="1 2" key="1">
    <citation type="submission" date="2019-03" db="EMBL/GenBank/DDBJ databases">
        <title>Diversity of the mouse oral microbiome.</title>
        <authorList>
            <person name="Joseph S."/>
            <person name="Aduse-Opoku J."/>
            <person name="Curtis M."/>
            <person name="Wade W."/>
            <person name="Hashim A."/>
        </authorList>
    </citation>
    <scope>NUCLEOTIDE SEQUENCE [LARGE SCALE GENOMIC DNA]</scope>
    <source>
        <strain evidence="2">irhom_31</strain>
    </source>
</reference>
<comment type="caution">
    <text evidence="1">The sequence shown here is derived from an EMBL/GenBank/DDBJ whole genome shotgun (WGS) entry which is preliminary data.</text>
</comment>
<proteinExistence type="predicted"/>
<evidence type="ECO:0000313" key="1">
    <source>
        <dbReference type="EMBL" id="TFU23711.1"/>
    </source>
</evidence>
<accession>A0A4Y9F7A0</accession>
<dbReference type="OrthoDB" id="4954868at2"/>
<dbReference type="Pfam" id="PF13830">
    <property type="entry name" value="DUF4192"/>
    <property type="match status" value="1"/>
</dbReference>
<name>A0A4Y9F7A0_9MICC</name>
<evidence type="ECO:0000313" key="2">
    <source>
        <dbReference type="Proteomes" id="UP000297951"/>
    </source>
</evidence>